<sequence length="269" mass="30472">MSNVQRQDLTIFNDQSVLSKSLFTEGLSHLLFVTHRLGTSPSWLINTITESYIYGIPFSLNESNTSAVNRKAVCTKPLVIASFIHESAYFTSSLNKLKIDSTQYRILDFLTDFALKYTGNPKEKVLTELINCLSKQSGRILILEQPELLIPLLNITSDELHLNFINPLMKMFSVVVLVSSVEGYENTNADSGEYQKKDMIDMIRYTHSCFHKSIVLLALKPLDTGRANDITGTLRITRGGASPSRLPVHVVENEYLFHSQRESTKLFYR</sequence>
<evidence type="ECO:0000313" key="4">
    <source>
        <dbReference type="Proteomes" id="UP000190831"/>
    </source>
</evidence>
<comment type="similarity">
    <text evidence="2">Belongs to the ELP6 family.</text>
</comment>
<comment type="pathway">
    <text evidence="1">tRNA modification; 5-methoxycarbonylmethyl-2-thiouridine-tRNA biosynthesis.</text>
</comment>
<dbReference type="CDD" id="cd19495">
    <property type="entry name" value="Elp6"/>
    <property type="match status" value="1"/>
</dbReference>
<dbReference type="EMBL" id="LT598488">
    <property type="protein sequence ID" value="SCW02115.1"/>
    <property type="molecule type" value="Genomic_DNA"/>
</dbReference>
<evidence type="ECO:0000256" key="2">
    <source>
        <dbReference type="ARBA" id="ARBA00008837"/>
    </source>
</evidence>
<dbReference type="UniPathway" id="UPA00988"/>
<accession>A0A1G4MEE6</accession>
<dbReference type="OMA" id="EYVYHIT"/>
<dbReference type="PANTHER" id="PTHR16184:SF6">
    <property type="entry name" value="ELONGATOR COMPLEX PROTEIN 6"/>
    <property type="match status" value="1"/>
</dbReference>
<evidence type="ECO:0000256" key="1">
    <source>
        <dbReference type="ARBA" id="ARBA00005043"/>
    </source>
</evidence>
<reference evidence="4" key="1">
    <citation type="submission" date="2016-03" db="EMBL/GenBank/DDBJ databases">
        <authorList>
            <person name="Devillers H."/>
        </authorList>
    </citation>
    <scope>NUCLEOTIDE SEQUENCE [LARGE SCALE GENOMIC DNA]</scope>
</reference>
<name>A0A1G4MEE6_LACFM</name>
<evidence type="ECO:0000313" key="3">
    <source>
        <dbReference type="EMBL" id="SCW02115.1"/>
    </source>
</evidence>
<dbReference type="OrthoDB" id="9995306at2759"/>
<dbReference type="InterPro" id="IPR018627">
    <property type="entry name" value="ELP6"/>
</dbReference>
<keyword evidence="4" id="KW-1185">Reference proteome</keyword>
<proteinExistence type="inferred from homology"/>
<dbReference type="Proteomes" id="UP000190831">
    <property type="component" value="Chromosome E"/>
</dbReference>
<dbReference type="PANTHER" id="PTHR16184">
    <property type="entry name" value="ELONGATOR COMPLEX PROTEIN 6"/>
    <property type="match status" value="1"/>
</dbReference>
<dbReference type="AlphaFoldDB" id="A0A1G4MEE6"/>
<dbReference type="Gene3D" id="3.40.50.300">
    <property type="entry name" value="P-loop containing nucleotide triphosphate hydrolases"/>
    <property type="match status" value="1"/>
</dbReference>
<protein>
    <submittedName>
        <fullName evidence="3">LAFE_0E14510g1_1</fullName>
    </submittedName>
</protein>
<dbReference type="InterPro" id="IPR027417">
    <property type="entry name" value="P-loop_NTPase"/>
</dbReference>
<organism evidence="3 4">
    <name type="scientific">Lachancea fermentati</name>
    <name type="common">Zygosaccharomyces fermentati</name>
    <dbReference type="NCBI Taxonomy" id="4955"/>
    <lineage>
        <taxon>Eukaryota</taxon>
        <taxon>Fungi</taxon>
        <taxon>Dikarya</taxon>
        <taxon>Ascomycota</taxon>
        <taxon>Saccharomycotina</taxon>
        <taxon>Saccharomycetes</taxon>
        <taxon>Saccharomycetales</taxon>
        <taxon>Saccharomycetaceae</taxon>
        <taxon>Lachancea</taxon>
    </lineage>
</organism>
<dbReference type="STRING" id="4955.A0A1G4MEE6"/>
<dbReference type="GO" id="GO:0033588">
    <property type="term" value="C:elongator holoenzyme complex"/>
    <property type="evidence" value="ECO:0007669"/>
    <property type="project" value="InterPro"/>
</dbReference>
<gene>
    <name evidence="3" type="ORF">LAFE_0E14510G</name>
</gene>
<dbReference type="GO" id="GO:0002098">
    <property type="term" value="P:tRNA wobble uridine modification"/>
    <property type="evidence" value="ECO:0007669"/>
    <property type="project" value="InterPro"/>
</dbReference>